<dbReference type="AlphaFoldDB" id="A0A9Q9IFD8"/>
<evidence type="ECO:0000256" key="4">
    <source>
        <dbReference type="SAM" id="MobiDB-lite"/>
    </source>
</evidence>
<dbReference type="InterPro" id="IPR010610">
    <property type="entry name" value="EryCIII-like_C"/>
</dbReference>
<keyword evidence="3" id="KW-0808">Transferase</keyword>
<dbReference type="InterPro" id="IPR048284">
    <property type="entry name" value="EryCIII-like_N"/>
</dbReference>
<evidence type="ECO:0000259" key="6">
    <source>
        <dbReference type="Pfam" id="PF21036"/>
    </source>
</evidence>
<dbReference type="Pfam" id="PF21036">
    <property type="entry name" value="EryCIII-like_N"/>
    <property type="match status" value="1"/>
</dbReference>
<dbReference type="GO" id="GO:0016758">
    <property type="term" value="F:hexosyltransferase activity"/>
    <property type="evidence" value="ECO:0007669"/>
    <property type="project" value="UniProtKB-ARBA"/>
</dbReference>
<dbReference type="GO" id="GO:0017000">
    <property type="term" value="P:antibiotic biosynthetic process"/>
    <property type="evidence" value="ECO:0007669"/>
    <property type="project" value="UniProtKB-ARBA"/>
</dbReference>
<feature type="compositionally biased region" description="Pro residues" evidence="4">
    <location>
        <begin position="166"/>
        <end position="178"/>
    </location>
</feature>
<evidence type="ECO:0000313" key="7">
    <source>
        <dbReference type="EMBL" id="UWZ53017.1"/>
    </source>
</evidence>
<evidence type="ECO:0000256" key="1">
    <source>
        <dbReference type="ARBA" id="ARBA00006962"/>
    </source>
</evidence>
<name>A0A9Q9IFD8_9ACTN</name>
<evidence type="ECO:0000259" key="5">
    <source>
        <dbReference type="Pfam" id="PF06722"/>
    </source>
</evidence>
<dbReference type="Gene3D" id="3.40.50.2000">
    <property type="entry name" value="Glycogen Phosphorylase B"/>
    <property type="match status" value="3"/>
</dbReference>
<dbReference type="SUPFAM" id="SSF53756">
    <property type="entry name" value="UDP-Glycosyltransferase/glycogen phosphorylase"/>
    <property type="match status" value="1"/>
</dbReference>
<gene>
    <name evidence="7" type="ORF">Daura_41530</name>
</gene>
<proteinExistence type="inferred from homology"/>
<feature type="compositionally biased region" description="Low complexity" evidence="4">
    <location>
        <begin position="179"/>
        <end position="189"/>
    </location>
</feature>
<comment type="similarity">
    <text evidence="1">Belongs to the glycosyltransferase 28 family.</text>
</comment>
<evidence type="ECO:0000313" key="8">
    <source>
        <dbReference type="Proteomes" id="UP001058003"/>
    </source>
</evidence>
<dbReference type="EMBL" id="CP073767">
    <property type="protein sequence ID" value="UWZ53017.1"/>
    <property type="molecule type" value="Genomic_DNA"/>
</dbReference>
<accession>A0A9Q9IFD8</accession>
<evidence type="ECO:0000256" key="3">
    <source>
        <dbReference type="ARBA" id="ARBA00022679"/>
    </source>
</evidence>
<dbReference type="PANTHER" id="PTHR48050">
    <property type="entry name" value="STEROL 3-BETA-GLUCOSYLTRANSFERASE"/>
    <property type="match status" value="1"/>
</dbReference>
<organism evidence="7 8">
    <name type="scientific">Dactylosporangium aurantiacum</name>
    <dbReference type="NCBI Taxonomy" id="35754"/>
    <lineage>
        <taxon>Bacteria</taxon>
        <taxon>Bacillati</taxon>
        <taxon>Actinomycetota</taxon>
        <taxon>Actinomycetes</taxon>
        <taxon>Micromonosporales</taxon>
        <taxon>Micromonosporaceae</taxon>
        <taxon>Dactylosporangium</taxon>
    </lineage>
</organism>
<dbReference type="KEGG" id="daur:Daura_41530"/>
<keyword evidence="8" id="KW-1185">Reference proteome</keyword>
<sequence length="405" mass="40991">MRILFTACPMFGHVNPMLPLVDAARDAGHDVVVATGADVVAHLRDRGVATWTVGPTHREAGGGPGANWLAYFAGSARARAADLVPRAADWKPDLVVSEDTELAGPVAAAVTGARQVVHGIGIMPPIQLWGALGPALDELFALYGTAADHRAATYLELCPPSLRRPPAGPATAPVPPAAAPGVPGSTGAAGANGSAGAVGVNGSTEAAGAERIWAAAVPLRPVPGAPAPGERLPSALDALPFEHTVHVTLGTVFHDNRNVLHTAIAALSALPVNVVATVGPAVDPTGFGRQPAHVVLAPYLPHTLLLPRCTAVVSQGGAGIMLGAFAHGLPHLVLPQGGDQFMNAEAVELAGAGLALHPAEVTGSAVAERVTRLLHEPPFRTAAASVRAELAAMPDAPTVLRTLTG</sequence>
<dbReference type="Pfam" id="PF06722">
    <property type="entry name" value="EryCIII-like_C"/>
    <property type="match status" value="1"/>
</dbReference>
<dbReference type="FunFam" id="3.40.50.2000:FF:000072">
    <property type="entry name" value="Glycosyl transferase"/>
    <property type="match status" value="1"/>
</dbReference>
<keyword evidence="2" id="KW-0328">Glycosyltransferase</keyword>
<dbReference type="PANTHER" id="PTHR48050:SF13">
    <property type="entry name" value="STEROL 3-BETA-GLUCOSYLTRANSFERASE UGT80A2"/>
    <property type="match status" value="1"/>
</dbReference>
<dbReference type="Proteomes" id="UP001058003">
    <property type="component" value="Chromosome"/>
</dbReference>
<dbReference type="GO" id="GO:0008194">
    <property type="term" value="F:UDP-glycosyltransferase activity"/>
    <property type="evidence" value="ECO:0007669"/>
    <property type="project" value="InterPro"/>
</dbReference>
<protein>
    <submittedName>
        <fullName evidence="7">Glycosyltransferase family 1 protein</fullName>
    </submittedName>
</protein>
<feature type="region of interest" description="Disordered" evidence="4">
    <location>
        <begin position="166"/>
        <end position="189"/>
    </location>
</feature>
<feature type="domain" description="Erythromycin biosynthesis protein CIII-like N-terminal" evidence="6">
    <location>
        <begin position="81"/>
        <end position="122"/>
    </location>
</feature>
<dbReference type="RefSeq" id="WP_052386049.1">
    <property type="nucleotide sequence ID" value="NZ_CP073767.1"/>
</dbReference>
<dbReference type="InterPro" id="IPR050426">
    <property type="entry name" value="Glycosyltransferase_28"/>
</dbReference>
<feature type="domain" description="Erythromycin biosynthesis protein CIII-like C-terminal" evidence="5">
    <location>
        <begin position="265"/>
        <end position="400"/>
    </location>
</feature>
<reference evidence="7" key="1">
    <citation type="submission" date="2021-04" db="EMBL/GenBank/DDBJ databases">
        <title>Dactylosporangium aurantiacum NRRL B-8018 full assembly.</title>
        <authorList>
            <person name="Hartkoorn R.C."/>
            <person name="Beaudoing E."/>
            <person name="Hot D."/>
        </authorList>
    </citation>
    <scope>NUCLEOTIDE SEQUENCE</scope>
    <source>
        <strain evidence="7">NRRL B-8018</strain>
    </source>
</reference>
<evidence type="ECO:0000256" key="2">
    <source>
        <dbReference type="ARBA" id="ARBA00022676"/>
    </source>
</evidence>
<dbReference type="OrthoDB" id="5488434at2"/>
<dbReference type="InterPro" id="IPR002213">
    <property type="entry name" value="UDP_glucos_trans"/>
</dbReference>
<dbReference type="CDD" id="cd03784">
    <property type="entry name" value="GT1_Gtf-like"/>
    <property type="match status" value="1"/>
</dbReference>